<evidence type="ECO:0000256" key="1">
    <source>
        <dbReference type="SAM" id="MobiDB-lite"/>
    </source>
</evidence>
<name>A0A4C1UB00_EUMVA</name>
<evidence type="ECO:0000313" key="3">
    <source>
        <dbReference type="Proteomes" id="UP000299102"/>
    </source>
</evidence>
<dbReference type="Proteomes" id="UP000299102">
    <property type="component" value="Unassembled WGS sequence"/>
</dbReference>
<proteinExistence type="predicted"/>
<feature type="region of interest" description="Disordered" evidence="1">
    <location>
        <begin position="88"/>
        <end position="153"/>
    </location>
</feature>
<dbReference type="EMBL" id="BGZK01000149">
    <property type="protein sequence ID" value="GBP23267.1"/>
    <property type="molecule type" value="Genomic_DNA"/>
</dbReference>
<sequence length="153" mass="16930">MCLPPGRRYQLAGDIVDVCKQNLKADELAGVNTIRPSADSRRSIKSPTDYNFELRNPAAAARRRRTEKLLSDATVAAVQMRVSDITRYPEVALDTDPPPPPHTTRKSDQDENKPARRPKNRPLYGRGAVKSPPSSAAGARIADNRTVKQLCNR</sequence>
<evidence type="ECO:0000313" key="2">
    <source>
        <dbReference type="EMBL" id="GBP23267.1"/>
    </source>
</evidence>
<dbReference type="AlphaFoldDB" id="A0A4C1UB00"/>
<reference evidence="2 3" key="1">
    <citation type="journal article" date="2019" name="Commun. Biol.">
        <title>The bagworm genome reveals a unique fibroin gene that provides high tensile strength.</title>
        <authorList>
            <person name="Kono N."/>
            <person name="Nakamura H."/>
            <person name="Ohtoshi R."/>
            <person name="Tomita M."/>
            <person name="Numata K."/>
            <person name="Arakawa K."/>
        </authorList>
    </citation>
    <scope>NUCLEOTIDE SEQUENCE [LARGE SCALE GENOMIC DNA]</scope>
</reference>
<gene>
    <name evidence="2" type="ORF">EVAR_75980_1</name>
</gene>
<feature type="compositionally biased region" description="Basic and acidic residues" evidence="1">
    <location>
        <begin position="105"/>
        <end position="114"/>
    </location>
</feature>
<keyword evidence="3" id="KW-1185">Reference proteome</keyword>
<protein>
    <submittedName>
        <fullName evidence="2">Uncharacterized protein</fullName>
    </submittedName>
</protein>
<comment type="caution">
    <text evidence="2">The sequence shown here is derived from an EMBL/GenBank/DDBJ whole genome shotgun (WGS) entry which is preliminary data.</text>
</comment>
<organism evidence="2 3">
    <name type="scientific">Eumeta variegata</name>
    <name type="common">Bagworm moth</name>
    <name type="synonym">Eumeta japonica</name>
    <dbReference type="NCBI Taxonomy" id="151549"/>
    <lineage>
        <taxon>Eukaryota</taxon>
        <taxon>Metazoa</taxon>
        <taxon>Ecdysozoa</taxon>
        <taxon>Arthropoda</taxon>
        <taxon>Hexapoda</taxon>
        <taxon>Insecta</taxon>
        <taxon>Pterygota</taxon>
        <taxon>Neoptera</taxon>
        <taxon>Endopterygota</taxon>
        <taxon>Lepidoptera</taxon>
        <taxon>Glossata</taxon>
        <taxon>Ditrysia</taxon>
        <taxon>Tineoidea</taxon>
        <taxon>Psychidae</taxon>
        <taxon>Oiketicinae</taxon>
        <taxon>Eumeta</taxon>
    </lineage>
</organism>
<accession>A0A4C1UB00</accession>